<evidence type="ECO:0000256" key="1">
    <source>
        <dbReference type="SAM" id="Phobius"/>
    </source>
</evidence>
<feature type="transmembrane region" description="Helical" evidence="1">
    <location>
        <begin position="32"/>
        <end position="51"/>
    </location>
</feature>
<protein>
    <submittedName>
        <fullName evidence="2">Uncharacterized protein</fullName>
    </submittedName>
</protein>
<dbReference type="AlphaFoldDB" id="A0A2H0KNC7"/>
<gene>
    <name evidence="2" type="ORF">COV87_00760</name>
</gene>
<dbReference type="Proteomes" id="UP000229497">
    <property type="component" value="Unassembled WGS sequence"/>
</dbReference>
<organism evidence="2 3">
    <name type="scientific">Candidatus Roizmanbacteria bacterium CG11_big_fil_rev_8_21_14_0_20_37_16</name>
    <dbReference type="NCBI Taxonomy" id="1974857"/>
    <lineage>
        <taxon>Bacteria</taxon>
        <taxon>Candidatus Roizmaniibacteriota</taxon>
    </lineage>
</organism>
<evidence type="ECO:0000313" key="3">
    <source>
        <dbReference type="Proteomes" id="UP000229497"/>
    </source>
</evidence>
<keyword evidence="1" id="KW-0812">Transmembrane</keyword>
<keyword evidence="1" id="KW-1133">Transmembrane helix</keyword>
<name>A0A2H0KNC7_9BACT</name>
<evidence type="ECO:0000313" key="2">
    <source>
        <dbReference type="EMBL" id="PIQ71894.1"/>
    </source>
</evidence>
<reference evidence="2 3" key="1">
    <citation type="submission" date="2017-09" db="EMBL/GenBank/DDBJ databases">
        <title>Depth-based differentiation of microbial function through sediment-hosted aquifers and enrichment of novel symbionts in the deep terrestrial subsurface.</title>
        <authorList>
            <person name="Probst A.J."/>
            <person name="Ladd B."/>
            <person name="Jarett J.K."/>
            <person name="Geller-Mcgrath D.E."/>
            <person name="Sieber C.M."/>
            <person name="Emerson J.B."/>
            <person name="Anantharaman K."/>
            <person name="Thomas B.C."/>
            <person name="Malmstrom R."/>
            <person name="Stieglmeier M."/>
            <person name="Klingl A."/>
            <person name="Woyke T."/>
            <person name="Ryan C.M."/>
            <person name="Banfield J.F."/>
        </authorList>
    </citation>
    <scope>NUCLEOTIDE SEQUENCE [LARGE SCALE GENOMIC DNA]</scope>
    <source>
        <strain evidence="2">CG11_big_fil_rev_8_21_14_0_20_37_16</strain>
    </source>
</reference>
<dbReference type="EMBL" id="PCVK01000025">
    <property type="protein sequence ID" value="PIQ71894.1"/>
    <property type="molecule type" value="Genomic_DNA"/>
</dbReference>
<proteinExistence type="predicted"/>
<keyword evidence="1" id="KW-0472">Membrane</keyword>
<comment type="caution">
    <text evidence="2">The sequence shown here is derived from an EMBL/GenBank/DDBJ whole genome shotgun (WGS) entry which is preliminary data.</text>
</comment>
<accession>A0A2H0KNC7</accession>
<sequence length="70" mass="7981">MLVIFLVIFGFAFLVLPGDVHAYLDPGTGSFMIQILIGAVLGSIYFIRLYWAKLKQFVMSFFSKKTNEKK</sequence>